<accession>A0AAJ3HCR4</accession>
<evidence type="ECO:0000256" key="1">
    <source>
        <dbReference type="SAM" id="SignalP"/>
    </source>
</evidence>
<sequence>MALKPLAFALAAIVASAAHAGGYHHPQPAPTSVVAAVSDAQSTSSNKVLNLGTQNNASANNSLNGSSGNAQANIAAGDGNQQDNQTAIAAGDAATVFALGTITQDNHNNTSIQVATHNNASLNNSANGSSGNLGVNAASGNFNQQKNQLAIATASGAAAAASSNTTQTSVDNTFLNTVATQSGHWGSTTYLPVVNNASANNSLNGSSGNLGANIAAGVGNQQGNTTVISSGVRF</sequence>
<name>A0AAJ3HCR4_9PSED</name>
<evidence type="ECO:0008006" key="6">
    <source>
        <dbReference type="Google" id="ProtNLM"/>
    </source>
</evidence>
<feature type="signal peptide" evidence="1">
    <location>
        <begin position="1"/>
        <end position="20"/>
    </location>
</feature>
<organism evidence="3 4">
    <name type="scientific">Pseudomonas yamanorum</name>
    <dbReference type="NCBI Taxonomy" id="515393"/>
    <lineage>
        <taxon>Bacteria</taxon>
        <taxon>Pseudomonadati</taxon>
        <taxon>Pseudomonadota</taxon>
        <taxon>Gammaproteobacteria</taxon>
        <taxon>Pseudomonadales</taxon>
        <taxon>Pseudomonadaceae</taxon>
        <taxon>Pseudomonas</taxon>
    </lineage>
</organism>
<reference evidence="3 4" key="1">
    <citation type="submission" date="2020-04" db="EMBL/GenBank/DDBJ databases">
        <title>Molecular characterization of pseudomonads from Agaricus bisporus reveal novel blotch 2 pathogens in Western Europe.</title>
        <authorList>
            <person name="Taparia T."/>
            <person name="Krijger M."/>
            <person name="Haynes E."/>
            <person name="Elpinstone J.G."/>
            <person name="Noble R."/>
            <person name="Van Der Wolf J."/>
        </authorList>
    </citation>
    <scope>NUCLEOTIDE SEQUENCE [LARGE SCALE GENOMIC DNA]</scope>
    <source>
        <strain evidence="3 4">IPO3753</strain>
    </source>
</reference>
<dbReference type="EMBL" id="JACAQR010000078">
    <property type="protein sequence ID" value="NWD46147.1"/>
    <property type="molecule type" value="Genomic_DNA"/>
</dbReference>
<evidence type="ECO:0000313" key="2">
    <source>
        <dbReference type="EMBL" id="MDR0192440.1"/>
    </source>
</evidence>
<comment type="caution">
    <text evidence="3">The sequence shown here is derived from an EMBL/GenBank/DDBJ whole genome shotgun (WGS) entry which is preliminary data.</text>
</comment>
<dbReference type="KEGG" id="pym:AK972_2472"/>
<feature type="chain" id="PRO_5042483295" description="Heme utilization protein" evidence="1">
    <location>
        <begin position="21"/>
        <end position="234"/>
    </location>
</feature>
<dbReference type="AlphaFoldDB" id="A0AAJ3HCR4"/>
<protein>
    <recommendedName>
        <fullName evidence="6">Heme utilization protein</fullName>
    </recommendedName>
</protein>
<keyword evidence="5" id="KW-1185">Reference proteome</keyword>
<dbReference type="Proteomes" id="UP000546584">
    <property type="component" value="Unassembled WGS sequence"/>
</dbReference>
<dbReference type="EMBL" id="JAVGXC010000038">
    <property type="protein sequence ID" value="MDR0192440.1"/>
    <property type="molecule type" value="Genomic_DNA"/>
</dbReference>
<evidence type="ECO:0000313" key="5">
    <source>
        <dbReference type="Proteomes" id="UP001224477"/>
    </source>
</evidence>
<keyword evidence="1" id="KW-0732">Signal</keyword>
<dbReference type="Proteomes" id="UP001224477">
    <property type="component" value="Unassembled WGS sequence"/>
</dbReference>
<evidence type="ECO:0000313" key="3">
    <source>
        <dbReference type="EMBL" id="NWD46147.1"/>
    </source>
</evidence>
<evidence type="ECO:0000313" key="4">
    <source>
        <dbReference type="Proteomes" id="UP000546584"/>
    </source>
</evidence>
<dbReference type="RefSeq" id="WP_081253133.1">
    <property type="nucleotide sequence ID" value="NZ_CP012400.2"/>
</dbReference>
<reference evidence="2 5" key="2">
    <citation type="journal article" date="2023" name="Microbiol. Resour. Announc.">
        <title>Whole-genome sequence of Pseudomonas yamanorum OLsAu1 isolated from the edible ectomycorrhizal mushroom Lactarius sp. section Deliciosi.</title>
        <authorList>
            <person name="Ramirez-Mendoza R."/>
            <person name="Angeles-Argaiz R.E."/>
            <person name="Hernandez-Oaxaca D."/>
            <person name="Aguirre-Beltran L."/>
            <person name="Almaraz-Suarez J."/>
            <person name="Perez-Moreno J."/>
        </authorList>
    </citation>
    <scope>NUCLEOTIDE SEQUENCE [LARGE SCALE GENOMIC DNA]</scope>
    <source>
        <strain evidence="2 5">OLsAu1</strain>
    </source>
</reference>
<proteinExistence type="predicted"/>
<gene>
    <name evidence="3" type="ORF">HX826_30100</name>
    <name evidence="2" type="ORF">RCO22_26165</name>
</gene>